<evidence type="ECO:0000313" key="2">
    <source>
        <dbReference type="Proteomes" id="UP001519289"/>
    </source>
</evidence>
<sequence>MLHAGGDPAVGDHPTHHLSEHELRALSLREFLDLVEADIRTLDERRRERQRRQAEASLPPLESLPLHAVSCCGKGLGSYPRAARVRCPFCGRWIAPGAAPGTPSGEA</sequence>
<comment type="caution">
    <text evidence="1">The sequence shown here is derived from an EMBL/GenBank/DDBJ whole genome shotgun (WGS) entry which is preliminary data.</text>
</comment>
<keyword evidence="2" id="KW-1185">Reference proteome</keyword>
<evidence type="ECO:0000313" key="1">
    <source>
        <dbReference type="EMBL" id="MBP2018034.1"/>
    </source>
</evidence>
<protein>
    <submittedName>
        <fullName evidence="1">Uncharacterized protein</fullName>
    </submittedName>
</protein>
<gene>
    <name evidence="1" type="ORF">J2Z79_001433</name>
</gene>
<proteinExistence type="predicted"/>
<accession>A0ABS4JU95</accession>
<dbReference type="Proteomes" id="UP001519289">
    <property type="component" value="Unassembled WGS sequence"/>
</dbReference>
<reference evidence="1 2" key="1">
    <citation type="submission" date="2021-03" db="EMBL/GenBank/DDBJ databases">
        <title>Genomic Encyclopedia of Type Strains, Phase IV (KMG-IV): sequencing the most valuable type-strain genomes for metagenomic binning, comparative biology and taxonomic classification.</title>
        <authorList>
            <person name="Goeker M."/>
        </authorList>
    </citation>
    <scope>NUCLEOTIDE SEQUENCE [LARGE SCALE GENOMIC DNA]</scope>
    <source>
        <strain evidence="1 2">DSM 27138</strain>
    </source>
</reference>
<dbReference type="EMBL" id="JAGGLG010000009">
    <property type="protein sequence ID" value="MBP2018034.1"/>
    <property type="molecule type" value="Genomic_DNA"/>
</dbReference>
<organism evidence="1 2">
    <name type="scientific">Symbiobacterium terraclitae</name>
    <dbReference type="NCBI Taxonomy" id="557451"/>
    <lineage>
        <taxon>Bacteria</taxon>
        <taxon>Bacillati</taxon>
        <taxon>Bacillota</taxon>
        <taxon>Clostridia</taxon>
        <taxon>Eubacteriales</taxon>
        <taxon>Symbiobacteriaceae</taxon>
        <taxon>Symbiobacterium</taxon>
    </lineage>
</organism>
<name>A0ABS4JU95_9FIRM</name>
<dbReference type="RefSeq" id="WP_209466172.1">
    <property type="nucleotide sequence ID" value="NZ_JAGGLG010000009.1"/>
</dbReference>